<keyword evidence="3 5" id="KW-1133">Transmembrane helix</keyword>
<comment type="subcellular location">
    <subcellularLocation>
        <location evidence="1">Membrane</location>
    </subcellularLocation>
</comment>
<evidence type="ECO:0000256" key="3">
    <source>
        <dbReference type="ARBA" id="ARBA00022989"/>
    </source>
</evidence>
<evidence type="ECO:0000256" key="1">
    <source>
        <dbReference type="ARBA" id="ARBA00004370"/>
    </source>
</evidence>
<accession>A0A7S2JD53</accession>
<reference evidence="7" key="1">
    <citation type="submission" date="2021-01" db="EMBL/GenBank/DDBJ databases">
        <authorList>
            <person name="Corre E."/>
            <person name="Pelletier E."/>
            <person name="Niang G."/>
            <person name="Scheremetjew M."/>
            <person name="Finn R."/>
            <person name="Kale V."/>
            <person name="Holt S."/>
            <person name="Cochrane G."/>
            <person name="Meng A."/>
            <person name="Brown T."/>
            <person name="Cohen L."/>
        </authorList>
    </citation>
    <scope>NUCLEOTIDE SEQUENCE</scope>
    <source>
        <strain evidence="7">RCC3387</strain>
    </source>
</reference>
<keyword evidence="4 5" id="KW-0472">Membrane</keyword>
<keyword evidence="2 5" id="KW-0812">Transmembrane</keyword>
<dbReference type="AlphaFoldDB" id="A0A7S2JD53"/>
<feature type="transmembrane region" description="Helical" evidence="5">
    <location>
        <begin position="64"/>
        <end position="84"/>
    </location>
</feature>
<feature type="domain" description="Amino acid transporter transmembrane" evidence="6">
    <location>
        <begin position="2"/>
        <end position="143"/>
    </location>
</feature>
<proteinExistence type="predicted"/>
<gene>
    <name evidence="7" type="ORF">BRAN1462_LOCUS16932</name>
</gene>
<name>A0A7S2JD53_9DINO</name>
<organism evidence="7">
    <name type="scientific">Zooxanthella nutricula</name>
    <dbReference type="NCBI Taxonomy" id="1333877"/>
    <lineage>
        <taxon>Eukaryota</taxon>
        <taxon>Sar</taxon>
        <taxon>Alveolata</taxon>
        <taxon>Dinophyceae</taxon>
        <taxon>Peridiniales</taxon>
        <taxon>Peridiniales incertae sedis</taxon>
        <taxon>Zooxanthella</taxon>
    </lineage>
</organism>
<protein>
    <recommendedName>
        <fullName evidence="6">Amino acid transporter transmembrane domain-containing protein</fullName>
    </recommendedName>
</protein>
<evidence type="ECO:0000259" key="6">
    <source>
        <dbReference type="Pfam" id="PF01490"/>
    </source>
</evidence>
<evidence type="ECO:0000256" key="4">
    <source>
        <dbReference type="ARBA" id="ARBA00023136"/>
    </source>
</evidence>
<evidence type="ECO:0000256" key="2">
    <source>
        <dbReference type="ARBA" id="ARBA00022692"/>
    </source>
</evidence>
<sequence>MFAAKLQAGLPLVIEPLALMIETSVQASCSTACKARSVEAPAVVCPEAAENGEGRAKSVGSHRIFSAVLRVACALITLAIAVLARKKVRAIAEFTGSVCYLSMSVTFPLLCYLKLYRQSLSPGAQVLLVAVAMACLYVQAIGAKNAVIGFFA</sequence>
<dbReference type="GO" id="GO:0016020">
    <property type="term" value="C:membrane"/>
    <property type="evidence" value="ECO:0007669"/>
    <property type="project" value="UniProtKB-SubCell"/>
</dbReference>
<dbReference type="EMBL" id="HBGW01026622">
    <property type="protein sequence ID" value="CAD9544502.1"/>
    <property type="molecule type" value="Transcribed_RNA"/>
</dbReference>
<feature type="transmembrane region" description="Helical" evidence="5">
    <location>
        <begin position="90"/>
        <end position="113"/>
    </location>
</feature>
<dbReference type="InterPro" id="IPR013057">
    <property type="entry name" value="AA_transpt_TM"/>
</dbReference>
<evidence type="ECO:0000313" key="7">
    <source>
        <dbReference type="EMBL" id="CAD9544502.1"/>
    </source>
</evidence>
<evidence type="ECO:0000256" key="5">
    <source>
        <dbReference type="SAM" id="Phobius"/>
    </source>
</evidence>
<dbReference type="Pfam" id="PF01490">
    <property type="entry name" value="Aa_trans"/>
    <property type="match status" value="1"/>
</dbReference>
<feature type="transmembrane region" description="Helical" evidence="5">
    <location>
        <begin position="125"/>
        <end position="151"/>
    </location>
</feature>